<dbReference type="Gene3D" id="3.10.490.10">
    <property type="entry name" value="Gamma-glutamyl cyclotransferase-like"/>
    <property type="match status" value="1"/>
</dbReference>
<dbReference type="HOGENOM" id="CLU_1100135_0_0_1"/>
<reference evidence="4" key="1">
    <citation type="journal article" date="2014" name="Science">
        <title>Structural and functional partitioning of bread wheat chromosome 3B.</title>
        <authorList>
            <person name="Choulet F."/>
            <person name="Alberti A."/>
            <person name="Theil S."/>
            <person name="Glover N."/>
            <person name="Barbe V."/>
            <person name="Daron J."/>
            <person name="Pingault L."/>
            <person name="Sourdille P."/>
            <person name="Couloux A."/>
            <person name="Paux E."/>
            <person name="Leroy P."/>
            <person name="Mangenot S."/>
            <person name="Guilhot N."/>
            <person name="Le Gouis J."/>
            <person name="Balfourier F."/>
            <person name="Alaux M."/>
            <person name="Jamilloux V."/>
            <person name="Poulain J."/>
            <person name="Durand C."/>
            <person name="Bellec A."/>
            <person name="Gaspin C."/>
            <person name="Safar J."/>
            <person name="Dolezel J."/>
            <person name="Rogers J."/>
            <person name="Vandepoele K."/>
            <person name="Aury J.M."/>
            <person name="Mayer K."/>
            <person name="Berges H."/>
            <person name="Quesneville H."/>
            <person name="Wincker P."/>
            <person name="Feuillet C."/>
        </authorList>
    </citation>
    <scope>NUCLEOTIDE SEQUENCE</scope>
</reference>
<proteinExistence type="inferred from homology"/>
<evidence type="ECO:0000259" key="3">
    <source>
        <dbReference type="Pfam" id="PF06094"/>
    </source>
</evidence>
<dbReference type="EMBL" id="HG670306">
    <property type="protein sequence ID" value="CDM84101.1"/>
    <property type="molecule type" value="Genomic_DNA"/>
</dbReference>
<evidence type="ECO:0000256" key="2">
    <source>
        <dbReference type="SAM" id="MobiDB-lite"/>
    </source>
</evidence>
<feature type="region of interest" description="Disordered" evidence="2">
    <location>
        <begin position="1"/>
        <end position="35"/>
    </location>
</feature>
<dbReference type="PANTHER" id="PTHR31544">
    <property type="entry name" value="AIG2-LIKE PROTEIN D"/>
    <property type="match status" value="1"/>
</dbReference>
<dbReference type="InterPro" id="IPR009288">
    <property type="entry name" value="AIG2-like_dom"/>
</dbReference>
<dbReference type="AlphaFoldDB" id="A0A077RUV0"/>
<evidence type="ECO:0000313" key="4">
    <source>
        <dbReference type="EMBL" id="CDM84101.1"/>
    </source>
</evidence>
<accession>A0A077RUV0</accession>
<comment type="similarity">
    <text evidence="1">Belongs to the gamma-glutamylcyclotransferase family.</text>
</comment>
<dbReference type="InterPro" id="IPR036568">
    <property type="entry name" value="GGCT-like_sf"/>
</dbReference>
<sequence length="253" mass="27618">MDGAAHVAGDSPEADRASSSASSTDSASQCSRPRKGIHCGGGGDCSSLGEERAAKAMARAPMTTCRTSHCRRGCPSRWFLPSQRLNIRGRVYPAMLTVDGNKVPRKAVTDGEFDVLDTFEDEEYVREAVGISLTDSADTMMAYAYIWGNVDDPDLYSEWDFDVDGPADARDLGSPSPFWSSLSFLPSYRGARDQRPDTSTMELLCCCLRSSRLVLGPSHPSSRSYVLCPFFRLMFTWVLLAIAPLPPGQQGRP</sequence>
<feature type="domain" description="Gamma-glutamylcyclotransferase AIG2-like" evidence="3">
    <location>
        <begin position="80"/>
        <end position="157"/>
    </location>
</feature>
<dbReference type="SUPFAM" id="SSF110857">
    <property type="entry name" value="Gamma-glutamyl cyclotransferase-like"/>
    <property type="match status" value="1"/>
</dbReference>
<gene>
    <name evidence="4" type="ORF">TRAES_3BF046300210CFD_c1</name>
</gene>
<evidence type="ECO:0000256" key="1">
    <source>
        <dbReference type="ARBA" id="ARBA00008861"/>
    </source>
</evidence>
<dbReference type="PANTHER" id="PTHR31544:SF3">
    <property type="entry name" value="GAMMA-GLUTAMYLCYCLOTRANSFERASE-RELATED"/>
    <property type="match status" value="1"/>
</dbReference>
<dbReference type="InterPro" id="IPR045038">
    <property type="entry name" value="AIG2-like"/>
</dbReference>
<dbReference type="Pfam" id="PF06094">
    <property type="entry name" value="GGACT"/>
    <property type="match status" value="1"/>
</dbReference>
<organism evidence="4">
    <name type="scientific">Triticum aestivum</name>
    <name type="common">Wheat</name>
    <dbReference type="NCBI Taxonomy" id="4565"/>
    <lineage>
        <taxon>Eukaryota</taxon>
        <taxon>Viridiplantae</taxon>
        <taxon>Streptophyta</taxon>
        <taxon>Embryophyta</taxon>
        <taxon>Tracheophyta</taxon>
        <taxon>Spermatophyta</taxon>
        <taxon>Magnoliopsida</taxon>
        <taxon>Liliopsida</taxon>
        <taxon>Poales</taxon>
        <taxon>Poaceae</taxon>
        <taxon>BOP clade</taxon>
        <taxon>Pooideae</taxon>
        <taxon>Triticodae</taxon>
        <taxon>Triticeae</taxon>
        <taxon>Triticinae</taxon>
        <taxon>Triticum</taxon>
    </lineage>
</organism>
<feature type="compositionally biased region" description="Low complexity" evidence="2">
    <location>
        <begin position="17"/>
        <end position="31"/>
    </location>
</feature>
<name>A0A077RUV0_WHEAT</name>
<protein>
    <recommendedName>
        <fullName evidence="3">Gamma-glutamylcyclotransferase AIG2-like domain-containing protein</fullName>
    </recommendedName>
</protein>